<dbReference type="OrthoDB" id="424310at2759"/>
<dbReference type="Gene3D" id="3.10.10.10">
    <property type="entry name" value="HIV Type 1 Reverse Transcriptase, subunit A, domain 1"/>
    <property type="match status" value="1"/>
</dbReference>
<dbReference type="PROSITE" id="PS50878">
    <property type="entry name" value="RT_POL"/>
    <property type="match status" value="1"/>
</dbReference>
<comment type="subcellular location">
    <subcellularLocation>
        <location evidence="1">Cytoplasm</location>
        <location evidence="1">Cytoskeleton</location>
        <location evidence="1">Cilium axoneme</location>
    </subcellularLocation>
</comment>
<evidence type="ECO:0000256" key="5">
    <source>
        <dbReference type="ARBA" id="ARBA00022840"/>
    </source>
</evidence>
<evidence type="ECO:0000313" key="15">
    <source>
        <dbReference type="EMBL" id="GBG80914.1"/>
    </source>
</evidence>
<evidence type="ECO:0000313" key="16">
    <source>
        <dbReference type="Proteomes" id="UP000265515"/>
    </source>
</evidence>
<evidence type="ECO:0000256" key="10">
    <source>
        <dbReference type="ARBA" id="ARBA00023212"/>
    </source>
</evidence>
<dbReference type="InterPro" id="IPR043502">
    <property type="entry name" value="DNA/RNA_pol_sf"/>
</dbReference>
<dbReference type="SUPFAM" id="SSF56672">
    <property type="entry name" value="DNA/RNA polymerases"/>
    <property type="match status" value="1"/>
</dbReference>
<dbReference type="Gene3D" id="3.40.50.300">
    <property type="entry name" value="P-loop containing nucleotide triphosphate hydrolases"/>
    <property type="match status" value="1"/>
</dbReference>
<dbReference type="Pfam" id="PF00078">
    <property type="entry name" value="RVT_1"/>
    <property type="match status" value="1"/>
</dbReference>
<evidence type="ECO:0000256" key="13">
    <source>
        <dbReference type="SAM" id="MobiDB-lite"/>
    </source>
</evidence>
<keyword evidence="10" id="KW-0206">Cytoskeleton</keyword>
<keyword evidence="8" id="KW-0969">Cilium</keyword>
<dbReference type="FunFam" id="3.40.50.300:FF:000044">
    <property type="entry name" value="Dynein heavy chain 5, axonemal"/>
    <property type="match status" value="1"/>
</dbReference>
<dbReference type="AlphaFoldDB" id="A0A388LF28"/>
<evidence type="ECO:0000256" key="12">
    <source>
        <dbReference type="SAM" id="Coils"/>
    </source>
</evidence>
<dbReference type="CDD" id="cd01647">
    <property type="entry name" value="RT_LTR"/>
    <property type="match status" value="1"/>
</dbReference>
<dbReference type="Gene3D" id="1.20.58.1120">
    <property type="match status" value="1"/>
</dbReference>
<keyword evidence="3" id="KW-0493">Microtubule</keyword>
<dbReference type="Proteomes" id="UP000265515">
    <property type="component" value="Unassembled WGS sequence"/>
</dbReference>
<dbReference type="SUPFAM" id="SSF52540">
    <property type="entry name" value="P-loop containing nucleoside triphosphate hydrolases"/>
    <property type="match status" value="1"/>
</dbReference>
<dbReference type="PANTHER" id="PTHR45703">
    <property type="entry name" value="DYNEIN HEAVY CHAIN"/>
    <property type="match status" value="1"/>
</dbReference>
<dbReference type="PANTHER" id="PTHR45703:SF38">
    <property type="entry name" value="DYNEINS HEAVY CHAIN"/>
    <property type="match status" value="1"/>
</dbReference>
<feature type="region of interest" description="Disordered" evidence="13">
    <location>
        <begin position="518"/>
        <end position="548"/>
    </location>
</feature>
<keyword evidence="4" id="KW-0547">Nucleotide-binding</keyword>
<dbReference type="Pfam" id="PF12774">
    <property type="entry name" value="AAA_6"/>
    <property type="match status" value="1"/>
</dbReference>
<keyword evidence="6" id="KW-0243">Dynein</keyword>
<protein>
    <recommendedName>
        <fullName evidence="14">Reverse transcriptase domain-containing protein</fullName>
    </recommendedName>
</protein>
<keyword evidence="5" id="KW-0067">ATP-binding</keyword>
<evidence type="ECO:0000259" key="14">
    <source>
        <dbReference type="PROSITE" id="PS50878"/>
    </source>
</evidence>
<keyword evidence="7 12" id="KW-0175">Coiled coil</keyword>
<dbReference type="InterPro" id="IPR035699">
    <property type="entry name" value="AAA_6"/>
</dbReference>
<evidence type="ECO:0000256" key="2">
    <source>
        <dbReference type="ARBA" id="ARBA00022490"/>
    </source>
</evidence>
<evidence type="ECO:0000256" key="1">
    <source>
        <dbReference type="ARBA" id="ARBA00004430"/>
    </source>
</evidence>
<dbReference type="STRING" id="69332.A0A388LF28"/>
<dbReference type="InterPro" id="IPR026983">
    <property type="entry name" value="DHC"/>
</dbReference>
<keyword evidence="9" id="KW-0505">Motor protein</keyword>
<dbReference type="GO" id="GO:0051959">
    <property type="term" value="F:dynein light intermediate chain binding"/>
    <property type="evidence" value="ECO:0007669"/>
    <property type="project" value="InterPro"/>
</dbReference>
<evidence type="ECO:0000256" key="9">
    <source>
        <dbReference type="ARBA" id="ARBA00023175"/>
    </source>
</evidence>
<dbReference type="EMBL" id="BFEA01000360">
    <property type="protein sequence ID" value="GBG80914.1"/>
    <property type="molecule type" value="Genomic_DNA"/>
</dbReference>
<comment type="caution">
    <text evidence="15">The sequence shown here is derived from an EMBL/GenBank/DDBJ whole genome shotgun (WGS) entry which is preliminary data.</text>
</comment>
<dbReference type="GO" id="GO:0005930">
    <property type="term" value="C:axoneme"/>
    <property type="evidence" value="ECO:0007669"/>
    <property type="project" value="UniProtKB-SubCell"/>
</dbReference>
<feature type="domain" description="Reverse transcriptase" evidence="14">
    <location>
        <begin position="1"/>
        <end position="152"/>
    </location>
</feature>
<dbReference type="InterPro" id="IPR027417">
    <property type="entry name" value="P-loop_NTPase"/>
</dbReference>
<proteinExistence type="predicted"/>
<organism evidence="15 16">
    <name type="scientific">Chara braunii</name>
    <name type="common">Braun's stonewort</name>
    <dbReference type="NCBI Taxonomy" id="69332"/>
    <lineage>
        <taxon>Eukaryota</taxon>
        <taxon>Viridiplantae</taxon>
        <taxon>Streptophyta</taxon>
        <taxon>Charophyceae</taxon>
        <taxon>Charales</taxon>
        <taxon>Characeae</taxon>
        <taxon>Chara</taxon>
    </lineage>
</organism>
<dbReference type="GO" id="GO:0007018">
    <property type="term" value="P:microtubule-based movement"/>
    <property type="evidence" value="ECO:0007669"/>
    <property type="project" value="InterPro"/>
</dbReference>
<gene>
    <name evidence="15" type="ORF">CBR_g31470</name>
</gene>
<evidence type="ECO:0000256" key="7">
    <source>
        <dbReference type="ARBA" id="ARBA00023054"/>
    </source>
</evidence>
<feature type="coiled-coil region" evidence="12">
    <location>
        <begin position="594"/>
        <end position="625"/>
    </location>
</feature>
<dbReference type="GO" id="GO:0045505">
    <property type="term" value="F:dynein intermediate chain binding"/>
    <property type="evidence" value="ECO:0007669"/>
    <property type="project" value="InterPro"/>
</dbReference>
<evidence type="ECO:0000256" key="4">
    <source>
        <dbReference type="ARBA" id="ARBA00022741"/>
    </source>
</evidence>
<evidence type="ECO:0000256" key="11">
    <source>
        <dbReference type="ARBA" id="ARBA00023273"/>
    </source>
</evidence>
<name>A0A388LF28_CHABU</name>
<sequence>MCIDYRGLNAITVKNAEPLPRIDDLLDRVQGCRYFTKIDLKSRYHQIAIRPEDQHKTAFQTMYGLYEVVVMPIGLCNAPGTFQHAMNMIFHDYFDKFIVVYLDDILIFRRTVEEHAEHLKIVLGLLRQHQYKVNLEKCEFGRTKILYLGHEISADGLRPDDAKVASIRDWPRPRTLTEVKMINACLNYAFEYLGNTTRLVITPLTDRCYRTLTGALHLNLGGAPEGPAGTGKTETTKDLAKAVAMQCIVFNCSDGLDYLAMGKFFKGLASAGAWSCFDEFNRIELEVLSVIAQQILTIQRAKAARLRTFEFEGTKLSLQETCSVFITMNPGYAGRSELPDNLKALFRTVAMMVPDYALIAEITLYSYGDPSYADFLRNKTFTCNSSVVTVHPWKPDTPFQMTPSRYRQELMKKFFWVQFDNVHEGLHGGIKQRLQIEYDQFKVIDWIIAMPDFLIPQHNTMTVCLDLNNGIPPQLPDYWYFVEKKEILKQAKLKAIAEEQAAKMKELEEEMEKNKKVAEEEAVAEAEEERKHREVKGASSGTTNEDAAMEKKMSEWIANLSLTEDEEEVLYVPQDERDALVSELAAMEDPLERREREEEKKLEWKLRMETEKKRRRDEVHRLTEEEAKMRDCRQEVQAQPDIYAKMDKVFGYLEVLSAAWMEERQANRGQDVALRAMRSGFRDFARDMVTHVGGEVRRLRDSMGKFFEGASEGAKAIVAVEGKARPRKEPFKLKFPGAYRGKKEENFDNWEATVNSYVLLQHILTEEQVLVAFQDP</sequence>
<evidence type="ECO:0000256" key="6">
    <source>
        <dbReference type="ARBA" id="ARBA00023017"/>
    </source>
</evidence>
<dbReference type="Gene3D" id="3.30.70.270">
    <property type="match status" value="1"/>
</dbReference>
<evidence type="ECO:0000256" key="3">
    <source>
        <dbReference type="ARBA" id="ARBA00022701"/>
    </source>
</evidence>
<dbReference type="InterPro" id="IPR043128">
    <property type="entry name" value="Rev_trsase/Diguanyl_cyclase"/>
</dbReference>
<keyword evidence="11" id="KW-0966">Cell projection</keyword>
<dbReference type="GO" id="GO:0005524">
    <property type="term" value="F:ATP binding"/>
    <property type="evidence" value="ECO:0007669"/>
    <property type="project" value="UniProtKB-KW"/>
</dbReference>
<accession>A0A388LF28</accession>
<dbReference type="GO" id="GO:0005874">
    <property type="term" value="C:microtubule"/>
    <property type="evidence" value="ECO:0007669"/>
    <property type="project" value="UniProtKB-KW"/>
</dbReference>
<reference evidence="15 16" key="1">
    <citation type="journal article" date="2018" name="Cell">
        <title>The Chara Genome: Secondary Complexity and Implications for Plant Terrestrialization.</title>
        <authorList>
            <person name="Nishiyama T."/>
            <person name="Sakayama H."/>
            <person name="Vries J.D."/>
            <person name="Buschmann H."/>
            <person name="Saint-Marcoux D."/>
            <person name="Ullrich K.K."/>
            <person name="Haas F.B."/>
            <person name="Vanderstraeten L."/>
            <person name="Becker D."/>
            <person name="Lang D."/>
            <person name="Vosolsobe S."/>
            <person name="Rombauts S."/>
            <person name="Wilhelmsson P.K.I."/>
            <person name="Janitza P."/>
            <person name="Kern R."/>
            <person name="Heyl A."/>
            <person name="Rumpler F."/>
            <person name="Villalobos L.I.A.C."/>
            <person name="Clay J.M."/>
            <person name="Skokan R."/>
            <person name="Toyoda A."/>
            <person name="Suzuki Y."/>
            <person name="Kagoshima H."/>
            <person name="Schijlen E."/>
            <person name="Tajeshwar N."/>
            <person name="Catarino B."/>
            <person name="Hetherington A.J."/>
            <person name="Saltykova A."/>
            <person name="Bonnot C."/>
            <person name="Breuninger H."/>
            <person name="Symeonidi A."/>
            <person name="Radhakrishnan G.V."/>
            <person name="Van Nieuwerburgh F."/>
            <person name="Deforce D."/>
            <person name="Chang C."/>
            <person name="Karol K.G."/>
            <person name="Hedrich R."/>
            <person name="Ulvskov P."/>
            <person name="Glockner G."/>
            <person name="Delwiche C.F."/>
            <person name="Petrasek J."/>
            <person name="Van de Peer Y."/>
            <person name="Friml J."/>
            <person name="Beilby M."/>
            <person name="Dolan L."/>
            <person name="Kohara Y."/>
            <person name="Sugano S."/>
            <person name="Fujiyama A."/>
            <person name="Delaux P.-M."/>
            <person name="Quint M."/>
            <person name="TheiBen G."/>
            <person name="Hagemann M."/>
            <person name="Harholt J."/>
            <person name="Dunand C."/>
            <person name="Zachgo S."/>
            <person name="Langdale J."/>
            <person name="Maumus F."/>
            <person name="Straeten D.V.D."/>
            <person name="Gould S.B."/>
            <person name="Rensing S.A."/>
        </authorList>
    </citation>
    <scope>NUCLEOTIDE SEQUENCE [LARGE SCALE GENOMIC DNA]</scope>
    <source>
        <strain evidence="15 16">S276</strain>
    </source>
</reference>
<dbReference type="GO" id="GO:0030286">
    <property type="term" value="C:dynein complex"/>
    <property type="evidence" value="ECO:0007669"/>
    <property type="project" value="UniProtKB-KW"/>
</dbReference>
<keyword evidence="16" id="KW-1185">Reference proteome</keyword>
<keyword evidence="2" id="KW-0963">Cytoplasm</keyword>
<dbReference type="InterPro" id="IPR000477">
    <property type="entry name" value="RT_dom"/>
</dbReference>
<dbReference type="Gramene" id="GBG80914">
    <property type="protein sequence ID" value="GBG80914"/>
    <property type="gene ID" value="CBR_g31470"/>
</dbReference>
<evidence type="ECO:0000256" key="8">
    <source>
        <dbReference type="ARBA" id="ARBA00023069"/>
    </source>
</evidence>